<organism evidence="2 3">
    <name type="scientific">Stutzerimonas xanthomarina DSM 18231</name>
    <dbReference type="NCBI Taxonomy" id="1403346"/>
    <lineage>
        <taxon>Bacteria</taxon>
        <taxon>Pseudomonadati</taxon>
        <taxon>Pseudomonadota</taxon>
        <taxon>Gammaproteobacteria</taxon>
        <taxon>Pseudomonadales</taxon>
        <taxon>Pseudomonadaceae</taxon>
        <taxon>Stutzerimonas</taxon>
    </lineage>
</organism>
<proteinExistence type="predicted"/>
<feature type="domain" description="DUF7931" evidence="1">
    <location>
        <begin position="60"/>
        <end position="207"/>
    </location>
</feature>
<sequence length="209" mass="23758">MAHDDPDHSVSEDVSPMIEFLSPGRFRIDNPAARPVQPQEWSAAPFTLGVDTSAQPFNDMDEARGHALSLIRQARRSLSIYTPDLEPWLYNHSSIQRACSQFLRAHPRNRLRILVSDASRVATEGHCLVTLSRRLTSNFHIRSAHPDYLIHPPAGLIVDECGMLIRPNADQFSGHAQYRDPGRARQQQRLFDVAWDRSLLDPNMRSFLL</sequence>
<dbReference type="SUPFAM" id="SSF56024">
    <property type="entry name" value="Phospholipase D/nuclease"/>
    <property type="match status" value="1"/>
</dbReference>
<dbReference type="Proteomes" id="UP000184000">
    <property type="component" value="Unassembled WGS sequence"/>
</dbReference>
<evidence type="ECO:0000313" key="3">
    <source>
        <dbReference type="Proteomes" id="UP000184000"/>
    </source>
</evidence>
<name>A0A1M5M798_9GAMM</name>
<dbReference type="RefSeq" id="WP_073299572.1">
    <property type="nucleotide sequence ID" value="NZ_FQXA01000002.1"/>
</dbReference>
<dbReference type="InterPro" id="IPR057691">
    <property type="entry name" value="DUF7931"/>
</dbReference>
<dbReference type="AlphaFoldDB" id="A0A1M5M798"/>
<gene>
    <name evidence="2" type="ORF">SAMN02744645_1137</name>
</gene>
<evidence type="ECO:0000313" key="2">
    <source>
        <dbReference type="EMBL" id="SHG73156.1"/>
    </source>
</evidence>
<accession>A0A1M5M798</accession>
<protein>
    <recommendedName>
        <fullName evidence="1">DUF7931 domain-containing protein</fullName>
    </recommendedName>
</protein>
<dbReference type="GeneID" id="98639890"/>
<evidence type="ECO:0000259" key="1">
    <source>
        <dbReference type="Pfam" id="PF25559"/>
    </source>
</evidence>
<dbReference type="EMBL" id="FQXA01000002">
    <property type="protein sequence ID" value="SHG73156.1"/>
    <property type="molecule type" value="Genomic_DNA"/>
</dbReference>
<dbReference type="Pfam" id="PF25559">
    <property type="entry name" value="DUF7931"/>
    <property type="match status" value="1"/>
</dbReference>
<reference evidence="2 3" key="1">
    <citation type="submission" date="2016-11" db="EMBL/GenBank/DDBJ databases">
        <authorList>
            <person name="Jaros S."/>
            <person name="Januszkiewicz K."/>
            <person name="Wedrychowicz H."/>
        </authorList>
    </citation>
    <scope>NUCLEOTIDE SEQUENCE [LARGE SCALE GENOMIC DNA]</scope>
    <source>
        <strain evidence="2 3">DSM 18231</strain>
    </source>
</reference>